<comment type="subcellular location">
    <subcellularLocation>
        <location evidence="1">Cell inner membrane</location>
        <topology evidence="1">Multi-pass membrane protein</topology>
    </subcellularLocation>
</comment>
<dbReference type="Gene3D" id="3.30.70.1320">
    <property type="entry name" value="Multidrug efflux transporter AcrB pore domain like"/>
    <property type="match status" value="1"/>
</dbReference>
<dbReference type="FunFam" id="3.30.70.1430:FF:000001">
    <property type="entry name" value="Efflux pump membrane transporter"/>
    <property type="match status" value="1"/>
</dbReference>
<dbReference type="InterPro" id="IPR001036">
    <property type="entry name" value="Acrflvin-R"/>
</dbReference>
<dbReference type="SUPFAM" id="SSF82714">
    <property type="entry name" value="Multidrug efflux transporter AcrB TolC docking domain, DN and DC subdomains"/>
    <property type="match status" value="2"/>
</dbReference>
<dbReference type="FunFam" id="1.20.1640.10:FF:000001">
    <property type="entry name" value="Efflux pump membrane transporter"/>
    <property type="match status" value="1"/>
</dbReference>
<evidence type="ECO:0000256" key="7">
    <source>
        <dbReference type="ARBA" id="ARBA00022989"/>
    </source>
</evidence>
<dbReference type="Gene3D" id="3.30.70.1440">
    <property type="entry name" value="Multidrug efflux transporter AcrB pore domain"/>
    <property type="match status" value="1"/>
</dbReference>
<feature type="transmembrane region" description="Helical" evidence="9">
    <location>
        <begin position="899"/>
        <end position="919"/>
    </location>
</feature>
<feature type="transmembrane region" description="Helical" evidence="9">
    <location>
        <begin position="974"/>
        <end position="994"/>
    </location>
</feature>
<protein>
    <submittedName>
        <fullName evidence="10">Multidrug efflux RND transporter permease subunit</fullName>
    </submittedName>
</protein>
<evidence type="ECO:0000313" key="10">
    <source>
        <dbReference type="EMBL" id="WNM64092.1"/>
    </source>
</evidence>
<dbReference type="GO" id="GO:0042910">
    <property type="term" value="F:xenobiotic transmembrane transporter activity"/>
    <property type="evidence" value="ECO:0007669"/>
    <property type="project" value="TreeGrafter"/>
</dbReference>
<dbReference type="SUPFAM" id="SSF82866">
    <property type="entry name" value="Multidrug efflux transporter AcrB transmembrane domain"/>
    <property type="match status" value="2"/>
</dbReference>
<proteinExistence type="inferred from homology"/>
<dbReference type="Gene3D" id="1.20.1640.10">
    <property type="entry name" value="Multidrug efflux transporter AcrB transmembrane domain"/>
    <property type="match status" value="2"/>
</dbReference>
<evidence type="ECO:0000313" key="11">
    <source>
        <dbReference type="Proteomes" id="UP001302494"/>
    </source>
</evidence>
<dbReference type="NCBIfam" id="NF000282">
    <property type="entry name" value="RND_permease_1"/>
    <property type="match status" value="1"/>
</dbReference>
<dbReference type="PANTHER" id="PTHR32063">
    <property type="match status" value="1"/>
</dbReference>
<feature type="transmembrane region" description="Helical" evidence="9">
    <location>
        <begin position="12"/>
        <end position="31"/>
    </location>
</feature>
<feature type="transmembrane region" description="Helical" evidence="9">
    <location>
        <begin position="1006"/>
        <end position="1028"/>
    </location>
</feature>
<feature type="transmembrane region" description="Helical" evidence="9">
    <location>
        <begin position="368"/>
        <end position="392"/>
    </location>
</feature>
<evidence type="ECO:0000256" key="1">
    <source>
        <dbReference type="ARBA" id="ARBA00004429"/>
    </source>
</evidence>
<organism evidence="10 11">
    <name type="scientific">Candidatus Nitrospira neomarina</name>
    <dbReference type="NCBI Taxonomy" id="3020899"/>
    <lineage>
        <taxon>Bacteria</taxon>
        <taxon>Pseudomonadati</taxon>
        <taxon>Nitrospirota</taxon>
        <taxon>Nitrospiria</taxon>
        <taxon>Nitrospirales</taxon>
        <taxon>Nitrospiraceae</taxon>
        <taxon>Nitrospira</taxon>
    </lineage>
</organism>
<dbReference type="Pfam" id="PF00873">
    <property type="entry name" value="ACR_tran"/>
    <property type="match status" value="1"/>
</dbReference>
<reference evidence="10 11" key="1">
    <citation type="submission" date="2023-01" db="EMBL/GenBank/DDBJ databases">
        <title>Cultivation and genomic characterization of new, ubiquitous marine nitrite-oxidizing bacteria from the Nitrospirales.</title>
        <authorList>
            <person name="Mueller A.J."/>
            <person name="Daebeler A."/>
            <person name="Herbold C.W."/>
            <person name="Kirkegaard R.H."/>
            <person name="Daims H."/>
        </authorList>
    </citation>
    <scope>NUCLEOTIDE SEQUENCE [LARGE SCALE GENOMIC DNA]</scope>
    <source>
        <strain evidence="10 11">DK</strain>
    </source>
</reference>
<dbReference type="InterPro" id="IPR027463">
    <property type="entry name" value="AcrB_DN_DC_subdom"/>
</dbReference>
<keyword evidence="5" id="KW-0997">Cell inner membrane</keyword>
<keyword evidence="7 9" id="KW-1133">Transmembrane helix</keyword>
<dbReference type="Gene3D" id="3.30.2090.10">
    <property type="entry name" value="Multidrug efflux transporter AcrB TolC docking domain, DN and DC subdomains"/>
    <property type="match status" value="2"/>
</dbReference>
<gene>
    <name evidence="10" type="ORF">PQG83_10150</name>
</gene>
<dbReference type="PRINTS" id="PR00702">
    <property type="entry name" value="ACRIFLAVINRP"/>
</dbReference>
<evidence type="ECO:0000256" key="6">
    <source>
        <dbReference type="ARBA" id="ARBA00022692"/>
    </source>
</evidence>
<evidence type="ECO:0000256" key="5">
    <source>
        <dbReference type="ARBA" id="ARBA00022519"/>
    </source>
</evidence>
<feature type="transmembrane region" description="Helical" evidence="9">
    <location>
        <begin position="874"/>
        <end position="892"/>
    </location>
</feature>
<feature type="transmembrane region" description="Helical" evidence="9">
    <location>
        <begin position="398"/>
        <end position="419"/>
    </location>
</feature>
<dbReference type="InterPro" id="IPR004764">
    <property type="entry name" value="MdtF-like"/>
</dbReference>
<dbReference type="GO" id="GO:0009636">
    <property type="term" value="P:response to toxic substance"/>
    <property type="evidence" value="ECO:0007669"/>
    <property type="project" value="UniProtKB-ARBA"/>
</dbReference>
<dbReference type="Proteomes" id="UP001302494">
    <property type="component" value="Chromosome"/>
</dbReference>
<dbReference type="EMBL" id="CP116968">
    <property type="protein sequence ID" value="WNM64092.1"/>
    <property type="molecule type" value="Genomic_DNA"/>
</dbReference>
<dbReference type="AlphaFoldDB" id="A0AA96JXM4"/>
<keyword evidence="8 9" id="KW-0472">Membrane</keyword>
<dbReference type="SUPFAM" id="SSF82693">
    <property type="entry name" value="Multidrug efflux transporter AcrB pore domain, PN1, PN2, PC1 and PC2 subdomains"/>
    <property type="match status" value="4"/>
</dbReference>
<dbReference type="GO" id="GO:0015562">
    <property type="term" value="F:efflux transmembrane transporter activity"/>
    <property type="evidence" value="ECO:0007669"/>
    <property type="project" value="InterPro"/>
</dbReference>
<evidence type="ECO:0000256" key="9">
    <source>
        <dbReference type="SAM" id="Phobius"/>
    </source>
</evidence>
<evidence type="ECO:0000256" key="4">
    <source>
        <dbReference type="ARBA" id="ARBA00022475"/>
    </source>
</evidence>
<sequence>MSSHFFIDRPIFATVISIVIVVVGLVSLQVLPIAQFPEITPPVVQIEADYPGASAEVVAEAVARPIEVQLPGIDNLLYYDSSSTNDGHMTIRLTFEIGTDIDIAQVQTQNRQRLAEPQLPPEVVRQGITVKKVSPDLLAVVALSSSDPRQDTVFLSNFAILRIVDNIKRLPGVGDATIFGGQNYSMRLILDPIRMAQMDVTPTDIANVVREQNRDFPAGRIGREPAPSGTEMTIPVITQGRMSEAKEFEEMIVRAYPDGSMVRLGEVATVELGAQSYDLEGRWNGKPNVFLLTFLSPGANALETMKRIKDEMKSLTNIFPAGVSYDIPYDTTRFIEVSIQQVVKTLGEALILVILVVYLFLQSWRATVIPAVAVPVSLIGTFAGMVALGFSINTLTLFGMVLAIGIVVDDAIVVVENVARHIQNGHPPKEAAKLAMTEVTGPVIALVVVLAAVFLPVAFLGGITGELYQQFAITITLAVVLSGVVALTLSPALCALILKPEQDGENRFWKKFNEGFDWTQSRYVGTVGTILKHAVLSLAIFGVLLFVSWGLFQALPSSFLPEEDQGYFISIIQLPDGASKQRTIEVLKKVENYFLSVPEVHSTDALAGQNFVFNTRGANQATMFVPLHHWDERTRPEQHVKALIGNAFKKFAEIPEALILAFNAPSIRGLGATGGFSLQLQDPSGGDFKQFAAMTHEFVNKAQQDPAIGAIGTSFRVTAPRLYARVDRERAKALGVPISEVFDTLQAYFGNLYINDFIKFGRVYRVQTEALAEFRSSPDDISKIYVRARNAKGSTMIPLDAVVSTEFTSGPDTVTHFNGFNTASVLGAAAPGYSSGAALDALERLAQEILIPQGYDINWSGISYQERKTGTESIFAFAFGLLMVFLVLAALYESWSVPFAVILAVPFGLFGALSAVWIRGLSNDIYFQIGLVTLIGLAARNAILIVEFANHRYEGGMPLVEAALEAVRLRFRPIIMTSMAFILGVVPLVIASGAGAASRQSIGTGVFGGMLAATFLAIFFVPLFFVLIRRLAQRMRRRFASSPAEDPTESVLDGER</sequence>
<evidence type="ECO:0000256" key="8">
    <source>
        <dbReference type="ARBA" id="ARBA00023136"/>
    </source>
</evidence>
<feature type="transmembrane region" description="Helical" evidence="9">
    <location>
        <begin position="530"/>
        <end position="552"/>
    </location>
</feature>
<keyword evidence="4" id="KW-1003">Cell membrane</keyword>
<feature type="transmembrane region" description="Helical" evidence="9">
    <location>
        <begin position="925"/>
        <end position="949"/>
    </location>
</feature>
<keyword evidence="11" id="KW-1185">Reference proteome</keyword>
<feature type="transmembrane region" description="Helical" evidence="9">
    <location>
        <begin position="471"/>
        <end position="498"/>
    </location>
</feature>
<feature type="transmembrane region" description="Helical" evidence="9">
    <location>
        <begin position="342"/>
        <end position="361"/>
    </location>
</feature>
<accession>A0AA96JXM4</accession>
<dbReference type="PANTHER" id="PTHR32063:SF24">
    <property type="entry name" value="CATION EFFLUX SYSTEM (ACRB_ACRD_ACRF FAMILY)"/>
    <property type="match status" value="1"/>
</dbReference>
<evidence type="ECO:0000256" key="2">
    <source>
        <dbReference type="ARBA" id="ARBA00010942"/>
    </source>
</evidence>
<evidence type="ECO:0000256" key="3">
    <source>
        <dbReference type="ARBA" id="ARBA00022448"/>
    </source>
</evidence>
<dbReference type="NCBIfam" id="TIGR00915">
    <property type="entry name" value="2A0602"/>
    <property type="match status" value="1"/>
</dbReference>
<dbReference type="GO" id="GO:0005886">
    <property type="term" value="C:plasma membrane"/>
    <property type="evidence" value="ECO:0007669"/>
    <property type="project" value="UniProtKB-SubCell"/>
</dbReference>
<dbReference type="RefSeq" id="WP_312749022.1">
    <property type="nucleotide sequence ID" value="NZ_CP116968.1"/>
</dbReference>
<keyword evidence="6 9" id="KW-0812">Transmembrane</keyword>
<keyword evidence="3" id="KW-0813">Transport</keyword>
<comment type="similarity">
    <text evidence="2">Belongs to the resistance-nodulation-cell division (RND) (TC 2.A.6) family.</text>
</comment>
<dbReference type="KEGG" id="nneo:PQG83_10150"/>
<dbReference type="Gene3D" id="3.30.70.1430">
    <property type="entry name" value="Multidrug efflux transporter AcrB pore domain"/>
    <property type="match status" value="2"/>
</dbReference>
<feature type="transmembrane region" description="Helical" evidence="9">
    <location>
        <begin position="439"/>
        <end position="459"/>
    </location>
</feature>
<name>A0AA96JXM4_9BACT</name>